<keyword evidence="6" id="KW-0233">DNA recombination</keyword>
<dbReference type="Gene3D" id="3.60.21.10">
    <property type="match status" value="1"/>
</dbReference>
<dbReference type="GO" id="GO:0006260">
    <property type="term" value="P:DNA replication"/>
    <property type="evidence" value="ECO:0007669"/>
    <property type="project" value="UniProtKB-KW"/>
</dbReference>
<comment type="similarity">
    <text evidence="1 6">Belongs to the SbcD family.</text>
</comment>
<accession>A0A1I5VAP8</accession>
<feature type="domain" description="Calcineurin-like phosphoesterase" evidence="7">
    <location>
        <begin position="5"/>
        <end position="232"/>
    </location>
</feature>
<evidence type="ECO:0000256" key="2">
    <source>
        <dbReference type="ARBA" id="ARBA00013365"/>
    </source>
</evidence>
<dbReference type="CDD" id="cd00840">
    <property type="entry name" value="MPP_Mre11_N"/>
    <property type="match status" value="1"/>
</dbReference>
<dbReference type="GO" id="GO:0006310">
    <property type="term" value="P:DNA recombination"/>
    <property type="evidence" value="ECO:0007669"/>
    <property type="project" value="UniProtKB-KW"/>
</dbReference>
<dbReference type="PANTHER" id="PTHR30337:SF0">
    <property type="entry name" value="NUCLEASE SBCCD SUBUNIT D"/>
    <property type="match status" value="1"/>
</dbReference>
<organism evidence="8 9">
    <name type="scientific">Caldicoprobacter faecalis</name>
    <dbReference type="NCBI Taxonomy" id="937334"/>
    <lineage>
        <taxon>Bacteria</taxon>
        <taxon>Bacillati</taxon>
        <taxon>Bacillota</taxon>
        <taxon>Clostridia</taxon>
        <taxon>Caldicoprobacterales</taxon>
        <taxon>Caldicoprobacteraceae</taxon>
        <taxon>Caldicoprobacter</taxon>
    </lineage>
</organism>
<evidence type="ECO:0000256" key="1">
    <source>
        <dbReference type="ARBA" id="ARBA00010555"/>
    </source>
</evidence>
<evidence type="ECO:0000313" key="8">
    <source>
        <dbReference type="EMBL" id="SFQ04520.1"/>
    </source>
</evidence>
<dbReference type="InterPro" id="IPR004593">
    <property type="entry name" value="SbcD"/>
</dbReference>
<evidence type="ECO:0000313" key="9">
    <source>
        <dbReference type="Proteomes" id="UP000198577"/>
    </source>
</evidence>
<evidence type="ECO:0000256" key="3">
    <source>
        <dbReference type="ARBA" id="ARBA00022722"/>
    </source>
</evidence>
<proteinExistence type="inferred from homology"/>
<keyword evidence="4 6" id="KW-0378">Hydrolase</keyword>
<dbReference type="AlphaFoldDB" id="A0A1I5VAP8"/>
<evidence type="ECO:0000256" key="4">
    <source>
        <dbReference type="ARBA" id="ARBA00022801"/>
    </source>
</evidence>
<comment type="subunit">
    <text evidence="6">Heterodimer of SbcC and SbcD.</text>
</comment>
<dbReference type="SUPFAM" id="SSF56300">
    <property type="entry name" value="Metallo-dependent phosphatases"/>
    <property type="match status" value="1"/>
</dbReference>
<dbReference type="PANTHER" id="PTHR30337">
    <property type="entry name" value="COMPONENT OF ATP-DEPENDENT DSDNA EXONUCLEASE"/>
    <property type="match status" value="1"/>
</dbReference>
<evidence type="ECO:0000256" key="5">
    <source>
        <dbReference type="ARBA" id="ARBA00022839"/>
    </source>
</evidence>
<dbReference type="STRING" id="937334.SAMN05444406_11061"/>
<comment type="function">
    <text evidence="6">SbcCD cleaves DNA hairpin structures. These structures can inhibit DNA replication and are intermediates in certain DNA recombination reactions. The complex acts as a 3'-&gt;5' double strand exonuclease that can open hairpins. It also has a 5' single-strand endonuclease activity.</text>
</comment>
<keyword evidence="9" id="KW-1185">Reference proteome</keyword>
<dbReference type="Pfam" id="PF00149">
    <property type="entry name" value="Metallophos"/>
    <property type="match status" value="1"/>
</dbReference>
<keyword evidence="6" id="KW-0255">Endonuclease</keyword>
<keyword evidence="3 6" id="KW-0540">Nuclease</keyword>
<gene>
    <name evidence="6" type="primary">sbcD</name>
    <name evidence="8" type="ORF">SAMN05444406_11061</name>
</gene>
<keyword evidence="6" id="KW-0235">DNA replication</keyword>
<dbReference type="RefSeq" id="WP_051456370.1">
    <property type="nucleotide sequence ID" value="NZ_FOXR01000010.1"/>
</dbReference>
<evidence type="ECO:0000256" key="6">
    <source>
        <dbReference type="RuleBase" id="RU363069"/>
    </source>
</evidence>
<reference evidence="8 9" key="1">
    <citation type="submission" date="2016-10" db="EMBL/GenBank/DDBJ databases">
        <authorList>
            <person name="de Groot N.N."/>
        </authorList>
    </citation>
    <scope>NUCLEOTIDE SEQUENCE [LARGE SCALE GENOMIC DNA]</scope>
    <source>
        <strain evidence="8 9">DSM 20678</strain>
    </source>
</reference>
<dbReference type="InterPro" id="IPR050535">
    <property type="entry name" value="DNA_Repair-Maintenance_Comp"/>
</dbReference>
<dbReference type="GO" id="GO:0008408">
    <property type="term" value="F:3'-5' exonuclease activity"/>
    <property type="evidence" value="ECO:0007669"/>
    <property type="project" value="InterPro"/>
</dbReference>
<dbReference type="InterPro" id="IPR041796">
    <property type="entry name" value="Mre11_N"/>
</dbReference>
<evidence type="ECO:0000259" key="7">
    <source>
        <dbReference type="Pfam" id="PF00149"/>
    </source>
</evidence>
<protein>
    <recommendedName>
        <fullName evidence="2 6">Nuclease SbcCD subunit D</fullName>
    </recommendedName>
</protein>
<dbReference type="OrthoDB" id="9773856at2"/>
<dbReference type="Proteomes" id="UP000198577">
    <property type="component" value="Unassembled WGS sequence"/>
</dbReference>
<dbReference type="NCBIfam" id="TIGR00619">
    <property type="entry name" value="sbcd"/>
    <property type="match status" value="1"/>
</dbReference>
<sequence>MREPIRLIHTGDLHIGMQNYGRLDSATGIHSRINDFLTTLDKLVDYAIGNEVDAVLICGDVFKNREPDVTQQREFAKRVKRLSDADIKVYIIVGNHDLHNAAGKATSVEIYDVVDLPGVYVRRKPSLDVLNTRRGAFQVVALPYASPSNLAVEGSTIEEISIAIRAKLGHLLDMLIEKLDPALPAVLMAHFSLIGAVSGSERAIMLGREVTLPVGFFARPEIDYVAMGHIHKHQVLYDKPPVVYCGSLDRVDFNEEKEDKGFVEVLLKKGATSFEFIKLDTRPFKTFYVDATTGDPFKKVVEAIQGQPLEEAIVKVKVRLPAHALSHLREKELYRILRERAFYVAGIEKDIISDLSHLRHPGITEKMDVMHAIAEYISKKEEYKDIRQALLKANEQLIQELKEEGAI</sequence>
<keyword evidence="5 6" id="KW-0269">Exonuclease</keyword>
<dbReference type="InterPro" id="IPR029052">
    <property type="entry name" value="Metallo-depent_PP-like"/>
</dbReference>
<name>A0A1I5VAP8_9FIRM</name>
<dbReference type="EMBL" id="FOXR01000010">
    <property type="protein sequence ID" value="SFQ04520.1"/>
    <property type="molecule type" value="Genomic_DNA"/>
</dbReference>
<dbReference type="GO" id="GO:0004519">
    <property type="term" value="F:endonuclease activity"/>
    <property type="evidence" value="ECO:0007669"/>
    <property type="project" value="UniProtKB-KW"/>
</dbReference>
<dbReference type="InterPro" id="IPR004843">
    <property type="entry name" value="Calcineurin-like_PHP"/>
</dbReference>